<feature type="domain" description="Acetyl xylan esterase" evidence="2">
    <location>
        <begin position="64"/>
        <end position="154"/>
    </location>
</feature>
<sequence length="467" mass="52920">MRNLPILNSCMMLLFLCAFSGKAQDLHLSKGVITDAVPVPGSELINYAIYLPGDYTVDKKWPVIFVFDIEGKGKKGLENFTAAPGGENFILIGANNVQNISYEENFYIAKRLFEVVLKNFPVDSKRIYTAGYGGGGRLATAIAAISGDVDGVIACGAALPGNKNYQPQKNNFLFIGLVGDEDGNFREMQSTVNLLNRKKFQADLLVYDGSSYYPPTDYMEKALRTLMIKAIAKGAVDGGEKLVDSLFEADLDFNRKTERKGRALYAFEDVDLLMGNYSRYKEKDIFRERKKEIRKNRQFRKQRSNNYGIAEEESYFMTDYLTFLSQDLSNGSIGQLPSWEEEMLSLEKLEKGDNPARAKMARRLKNMLKAVMKETIPTLDSTNTDQLLFANAFMVLLDPAQEEAYLEVLRYSVEKSEYGMALFYLEQLLDRGFKDVDKLNNMEDLALLRILPEYNDILEEHGLKTLY</sequence>
<keyword evidence="1" id="KW-0732">Signal</keyword>
<proteinExistence type="predicted"/>
<evidence type="ECO:0000313" key="4">
    <source>
        <dbReference type="Proteomes" id="UP000267469"/>
    </source>
</evidence>
<dbReference type="Pfam" id="PF05448">
    <property type="entry name" value="AXE1"/>
    <property type="match status" value="1"/>
</dbReference>
<dbReference type="EMBL" id="RJTM01000081">
    <property type="protein sequence ID" value="RNL86315.1"/>
    <property type="molecule type" value="Genomic_DNA"/>
</dbReference>
<comment type="caution">
    <text evidence="3">The sequence shown here is derived from an EMBL/GenBank/DDBJ whole genome shotgun (WGS) entry which is preliminary data.</text>
</comment>
<feature type="chain" id="PRO_5018213037" evidence="1">
    <location>
        <begin position="24"/>
        <end position="467"/>
    </location>
</feature>
<dbReference type="GO" id="GO:0016787">
    <property type="term" value="F:hydrolase activity"/>
    <property type="evidence" value="ECO:0007669"/>
    <property type="project" value="UniProtKB-KW"/>
</dbReference>
<dbReference type="SUPFAM" id="SSF53474">
    <property type="entry name" value="alpha/beta-Hydrolases"/>
    <property type="match status" value="1"/>
</dbReference>
<dbReference type="RefSeq" id="WP_123216130.1">
    <property type="nucleotide sequence ID" value="NZ_RJTM01000081.1"/>
</dbReference>
<gene>
    <name evidence="3" type="ORF">ED312_11320</name>
</gene>
<reference evidence="3 4" key="1">
    <citation type="submission" date="2018-10" db="EMBL/GenBank/DDBJ databases">
        <title>Sinomicrobium pectinilyticum sp. nov., a pectinase-producing bacterium isolated from alkaline and saline soil, and emended description of the genus Sinomicrobium.</title>
        <authorList>
            <person name="Cheng B."/>
            <person name="Li C."/>
            <person name="Lai Q."/>
            <person name="Du M."/>
            <person name="Shao Z."/>
            <person name="Xu P."/>
            <person name="Yang C."/>
        </authorList>
    </citation>
    <scope>NUCLEOTIDE SEQUENCE [LARGE SCALE GENOMIC DNA]</scope>
    <source>
        <strain evidence="3 4">5DNS001</strain>
    </source>
</reference>
<evidence type="ECO:0000256" key="1">
    <source>
        <dbReference type="SAM" id="SignalP"/>
    </source>
</evidence>
<dbReference type="OrthoDB" id="1123157at2"/>
<dbReference type="Gene3D" id="3.40.50.1820">
    <property type="entry name" value="alpha/beta hydrolase"/>
    <property type="match status" value="1"/>
</dbReference>
<feature type="signal peptide" evidence="1">
    <location>
        <begin position="1"/>
        <end position="23"/>
    </location>
</feature>
<dbReference type="InterPro" id="IPR008391">
    <property type="entry name" value="AXE1_dom"/>
</dbReference>
<keyword evidence="3" id="KW-0378">Hydrolase</keyword>
<dbReference type="AlphaFoldDB" id="A0A3N0EEN8"/>
<dbReference type="InterPro" id="IPR029058">
    <property type="entry name" value="AB_hydrolase_fold"/>
</dbReference>
<accession>A0A3N0EEN8</accession>
<keyword evidence="4" id="KW-1185">Reference proteome</keyword>
<evidence type="ECO:0000313" key="3">
    <source>
        <dbReference type="EMBL" id="RNL86315.1"/>
    </source>
</evidence>
<name>A0A3N0EEN8_SINP1</name>
<dbReference type="Proteomes" id="UP000267469">
    <property type="component" value="Unassembled WGS sequence"/>
</dbReference>
<protein>
    <submittedName>
        <fullName evidence="3">Alpha/beta hydrolase</fullName>
    </submittedName>
</protein>
<evidence type="ECO:0000259" key="2">
    <source>
        <dbReference type="Pfam" id="PF05448"/>
    </source>
</evidence>
<organism evidence="3 4">
    <name type="scientific">Sinomicrobium pectinilyticum</name>
    <dbReference type="NCBI Taxonomy" id="1084421"/>
    <lineage>
        <taxon>Bacteria</taxon>
        <taxon>Pseudomonadati</taxon>
        <taxon>Bacteroidota</taxon>
        <taxon>Flavobacteriia</taxon>
        <taxon>Flavobacteriales</taxon>
        <taxon>Flavobacteriaceae</taxon>
        <taxon>Sinomicrobium</taxon>
    </lineage>
</organism>